<accession>A0A9P1DVA8</accession>
<protein>
    <submittedName>
        <fullName evidence="2">Uncharacterized protein</fullName>
    </submittedName>
</protein>
<dbReference type="OrthoDB" id="440653at2759"/>
<evidence type="ECO:0000313" key="4">
    <source>
        <dbReference type="Proteomes" id="UP001152797"/>
    </source>
</evidence>
<keyword evidence="4" id="KW-1185">Reference proteome</keyword>
<comment type="caution">
    <text evidence="2">The sequence shown here is derived from an EMBL/GenBank/DDBJ whole genome shotgun (WGS) entry which is preliminary data.</text>
</comment>
<evidence type="ECO:0000313" key="2">
    <source>
        <dbReference type="EMBL" id="CAI4016970.1"/>
    </source>
</evidence>
<keyword evidence="1" id="KW-0732">Signal</keyword>
<feature type="chain" id="PRO_5043271736" evidence="1">
    <location>
        <begin position="20"/>
        <end position="421"/>
    </location>
</feature>
<proteinExistence type="predicted"/>
<feature type="signal peptide" evidence="1">
    <location>
        <begin position="1"/>
        <end position="19"/>
    </location>
</feature>
<dbReference type="Proteomes" id="UP001152797">
    <property type="component" value="Unassembled WGS sequence"/>
</dbReference>
<dbReference type="AlphaFoldDB" id="A0A9P1DVA8"/>
<name>A0A9P1DVA8_9DINO</name>
<dbReference type="EMBL" id="CAMXCT010006612">
    <property type="protein sequence ID" value="CAI4016970.1"/>
    <property type="molecule type" value="Genomic_DNA"/>
</dbReference>
<sequence length="421" mass="46175">MSALVALSLFVVSTVATVAELEPLEPSCLLQKAKEQQEQKATGLEQQLVARELHQVKPLEQQLEQLLLATTSSAAQTADAQALSTPELQGSLLVNAQTVVQARKDSSSPRWGTFSLWHFSGVETDFHSEETGGTKKFPVDWQVYAHYSGGQSFTKSLLLIDKSGGSMRQMLEITSQDCKWKARKGNEEWTVVDSVHNESISVPDAGEYITGFDLSRTTNPHGHRFPNRVRFNMHTKNGKSDIAVLSLSCRPSHNINVQISMKRKSDQQFVDGELKAGRKLLSTLQTSTDSEFSVDSKWQELGGSEQAALYLQLADEDRASVALLQTHGCGDAEKELAKQTCSKHLGEEHGTEDAHFLEDCIYDLCHGAGETQAELVAELLATTRAEASSTDSTAGFQSAELSKNKMNKGAHIFSAVFFILL</sequence>
<evidence type="ECO:0000313" key="3">
    <source>
        <dbReference type="EMBL" id="CAL1170345.1"/>
    </source>
</evidence>
<organism evidence="2">
    <name type="scientific">Cladocopium goreaui</name>
    <dbReference type="NCBI Taxonomy" id="2562237"/>
    <lineage>
        <taxon>Eukaryota</taxon>
        <taxon>Sar</taxon>
        <taxon>Alveolata</taxon>
        <taxon>Dinophyceae</taxon>
        <taxon>Suessiales</taxon>
        <taxon>Symbiodiniaceae</taxon>
        <taxon>Cladocopium</taxon>
    </lineage>
</organism>
<gene>
    <name evidence="2" type="ORF">C1SCF055_LOCUS41651</name>
</gene>
<dbReference type="EMBL" id="CAMXCT020006612">
    <property type="protein sequence ID" value="CAL1170345.1"/>
    <property type="molecule type" value="Genomic_DNA"/>
</dbReference>
<evidence type="ECO:0000256" key="1">
    <source>
        <dbReference type="SAM" id="SignalP"/>
    </source>
</evidence>
<dbReference type="EMBL" id="CAMXCT030006612">
    <property type="protein sequence ID" value="CAL4804282.1"/>
    <property type="molecule type" value="Genomic_DNA"/>
</dbReference>
<reference evidence="3" key="2">
    <citation type="submission" date="2024-04" db="EMBL/GenBank/DDBJ databases">
        <authorList>
            <person name="Chen Y."/>
            <person name="Shah S."/>
            <person name="Dougan E. K."/>
            <person name="Thang M."/>
            <person name="Chan C."/>
        </authorList>
    </citation>
    <scope>NUCLEOTIDE SEQUENCE [LARGE SCALE GENOMIC DNA]</scope>
</reference>
<reference evidence="2" key="1">
    <citation type="submission" date="2022-10" db="EMBL/GenBank/DDBJ databases">
        <authorList>
            <person name="Chen Y."/>
            <person name="Dougan E. K."/>
            <person name="Chan C."/>
            <person name="Rhodes N."/>
            <person name="Thang M."/>
        </authorList>
    </citation>
    <scope>NUCLEOTIDE SEQUENCE</scope>
</reference>